<evidence type="ECO:0000256" key="1">
    <source>
        <dbReference type="ARBA" id="ARBA00022679"/>
    </source>
</evidence>
<protein>
    <recommendedName>
        <fullName evidence="6">mitogen-activated protein kinase kinase</fullName>
        <ecNumber evidence="6">2.7.12.2</ecNumber>
    </recommendedName>
</protein>
<evidence type="ECO:0000256" key="10">
    <source>
        <dbReference type="PROSITE-ProRule" id="PRU10141"/>
    </source>
</evidence>
<evidence type="ECO:0000256" key="3">
    <source>
        <dbReference type="ARBA" id="ARBA00022777"/>
    </source>
</evidence>
<organism evidence="12 13">
    <name type="scientific">Glomus cerebriforme</name>
    <dbReference type="NCBI Taxonomy" id="658196"/>
    <lineage>
        <taxon>Eukaryota</taxon>
        <taxon>Fungi</taxon>
        <taxon>Fungi incertae sedis</taxon>
        <taxon>Mucoromycota</taxon>
        <taxon>Glomeromycotina</taxon>
        <taxon>Glomeromycetes</taxon>
        <taxon>Glomerales</taxon>
        <taxon>Glomeraceae</taxon>
        <taxon>Glomus</taxon>
    </lineage>
</organism>
<keyword evidence="1" id="KW-0808">Transferase</keyword>
<dbReference type="GO" id="GO:0004708">
    <property type="term" value="F:MAP kinase kinase activity"/>
    <property type="evidence" value="ECO:0007669"/>
    <property type="project" value="UniProtKB-EC"/>
</dbReference>
<name>A0A397S596_9GLOM</name>
<keyword evidence="4 10" id="KW-0067">ATP-binding</keyword>
<dbReference type="PANTHER" id="PTHR48013:SF9">
    <property type="entry name" value="DUAL SPECIFICITY MITOGEN-ACTIVATED PROTEIN KINASE KINASE 5"/>
    <property type="match status" value="1"/>
</dbReference>
<evidence type="ECO:0000256" key="4">
    <source>
        <dbReference type="ARBA" id="ARBA00022840"/>
    </source>
</evidence>
<dbReference type="OrthoDB" id="10261027at2759"/>
<dbReference type="STRING" id="658196.A0A397S596"/>
<reference evidence="12 13" key="1">
    <citation type="submission" date="2018-06" db="EMBL/GenBank/DDBJ databases">
        <title>Comparative genomics reveals the genomic features of Rhizophagus irregularis, R. cerebriforme, R. diaphanum and Gigaspora rosea, and their symbiotic lifestyle signature.</title>
        <authorList>
            <person name="Morin E."/>
            <person name="San Clemente H."/>
            <person name="Chen E.C.H."/>
            <person name="De La Providencia I."/>
            <person name="Hainaut M."/>
            <person name="Kuo A."/>
            <person name="Kohler A."/>
            <person name="Murat C."/>
            <person name="Tang N."/>
            <person name="Roy S."/>
            <person name="Loubradou J."/>
            <person name="Henrissat B."/>
            <person name="Grigoriev I.V."/>
            <person name="Corradi N."/>
            <person name="Roux C."/>
            <person name="Martin F.M."/>
        </authorList>
    </citation>
    <scope>NUCLEOTIDE SEQUENCE [LARGE SCALE GENOMIC DNA]</scope>
    <source>
        <strain evidence="12 13">DAOM 227022</strain>
    </source>
</reference>
<feature type="domain" description="Protein kinase" evidence="11">
    <location>
        <begin position="34"/>
        <end position="123"/>
    </location>
</feature>
<comment type="caution">
    <text evidence="12">The sequence shown here is derived from an EMBL/GenBank/DDBJ whole genome shotgun (WGS) entry which is preliminary data.</text>
</comment>
<dbReference type="AlphaFoldDB" id="A0A397S596"/>
<dbReference type="InterPro" id="IPR000719">
    <property type="entry name" value="Prot_kinase_dom"/>
</dbReference>
<dbReference type="InterPro" id="IPR017441">
    <property type="entry name" value="Protein_kinase_ATP_BS"/>
</dbReference>
<comment type="catalytic activity">
    <reaction evidence="9">
        <text>L-tyrosyl-[protein] + ATP = O-phospho-L-tyrosyl-[protein] + ADP + H(+)</text>
        <dbReference type="Rhea" id="RHEA:10596"/>
        <dbReference type="Rhea" id="RHEA-COMP:10136"/>
        <dbReference type="Rhea" id="RHEA-COMP:20101"/>
        <dbReference type="ChEBI" id="CHEBI:15378"/>
        <dbReference type="ChEBI" id="CHEBI:30616"/>
        <dbReference type="ChEBI" id="CHEBI:46858"/>
        <dbReference type="ChEBI" id="CHEBI:61978"/>
        <dbReference type="ChEBI" id="CHEBI:456216"/>
        <dbReference type="EC" id="2.7.12.2"/>
    </reaction>
</comment>
<evidence type="ECO:0000256" key="5">
    <source>
        <dbReference type="ARBA" id="ARBA00038035"/>
    </source>
</evidence>
<evidence type="ECO:0000256" key="9">
    <source>
        <dbReference type="ARBA" id="ARBA00051693"/>
    </source>
</evidence>
<sequence>MSNIIEIKTTDNSNEWIEESISKTIIKNYGFEHFHHIQEIGEGTFGKVYRAKWKNSEQYFALKSLKSLSAPNNATVKEIIHELELQREVDFHDNVIRFYGIAVSDNGIKKFLLYFYYYYLTSG</sequence>
<keyword evidence="13" id="KW-1185">Reference proteome</keyword>
<evidence type="ECO:0000313" key="12">
    <source>
        <dbReference type="EMBL" id="RIA81550.1"/>
    </source>
</evidence>
<dbReference type="SUPFAM" id="SSF56112">
    <property type="entry name" value="Protein kinase-like (PK-like)"/>
    <property type="match status" value="1"/>
</dbReference>
<gene>
    <name evidence="12" type="ORF">C1645_551685</name>
</gene>
<dbReference type="Gene3D" id="3.30.200.20">
    <property type="entry name" value="Phosphorylase Kinase, domain 1"/>
    <property type="match status" value="1"/>
</dbReference>
<evidence type="ECO:0000256" key="8">
    <source>
        <dbReference type="ARBA" id="ARBA00049299"/>
    </source>
</evidence>
<dbReference type="PROSITE" id="PS00107">
    <property type="entry name" value="PROTEIN_KINASE_ATP"/>
    <property type="match status" value="1"/>
</dbReference>
<accession>A0A397S596</accession>
<proteinExistence type="inferred from homology"/>
<evidence type="ECO:0000259" key="11">
    <source>
        <dbReference type="PROSITE" id="PS50011"/>
    </source>
</evidence>
<dbReference type="Pfam" id="PF00069">
    <property type="entry name" value="Pkinase"/>
    <property type="match status" value="1"/>
</dbReference>
<dbReference type="EMBL" id="QKYT01000780">
    <property type="protein sequence ID" value="RIA81550.1"/>
    <property type="molecule type" value="Genomic_DNA"/>
</dbReference>
<dbReference type="InterPro" id="IPR011009">
    <property type="entry name" value="Kinase-like_dom_sf"/>
</dbReference>
<dbReference type="PANTHER" id="PTHR48013">
    <property type="entry name" value="DUAL SPECIFICITY MITOGEN-ACTIVATED PROTEIN KINASE KINASE 5-RELATED"/>
    <property type="match status" value="1"/>
</dbReference>
<evidence type="ECO:0000256" key="2">
    <source>
        <dbReference type="ARBA" id="ARBA00022741"/>
    </source>
</evidence>
<keyword evidence="2 10" id="KW-0547">Nucleotide-binding</keyword>
<comment type="catalytic activity">
    <reaction evidence="7">
        <text>L-seryl-[protein] + ATP = O-phospho-L-seryl-[protein] + ADP + H(+)</text>
        <dbReference type="Rhea" id="RHEA:17989"/>
        <dbReference type="Rhea" id="RHEA-COMP:9863"/>
        <dbReference type="Rhea" id="RHEA-COMP:11604"/>
        <dbReference type="ChEBI" id="CHEBI:15378"/>
        <dbReference type="ChEBI" id="CHEBI:29999"/>
        <dbReference type="ChEBI" id="CHEBI:30616"/>
        <dbReference type="ChEBI" id="CHEBI:83421"/>
        <dbReference type="ChEBI" id="CHEBI:456216"/>
        <dbReference type="EC" id="2.7.12.2"/>
    </reaction>
</comment>
<evidence type="ECO:0000256" key="6">
    <source>
        <dbReference type="ARBA" id="ARBA00038999"/>
    </source>
</evidence>
<dbReference type="EC" id="2.7.12.2" evidence="6"/>
<feature type="binding site" evidence="10">
    <location>
        <position position="63"/>
    </location>
    <ligand>
        <name>ATP</name>
        <dbReference type="ChEBI" id="CHEBI:30616"/>
    </ligand>
</feature>
<evidence type="ECO:0000256" key="7">
    <source>
        <dbReference type="ARBA" id="ARBA00049014"/>
    </source>
</evidence>
<keyword evidence="3" id="KW-0418">Kinase</keyword>
<dbReference type="Proteomes" id="UP000265703">
    <property type="component" value="Unassembled WGS sequence"/>
</dbReference>
<dbReference type="GO" id="GO:0005524">
    <property type="term" value="F:ATP binding"/>
    <property type="evidence" value="ECO:0007669"/>
    <property type="project" value="UniProtKB-UniRule"/>
</dbReference>
<comment type="catalytic activity">
    <reaction evidence="8">
        <text>L-threonyl-[protein] + ATP = O-phospho-L-threonyl-[protein] + ADP + H(+)</text>
        <dbReference type="Rhea" id="RHEA:46608"/>
        <dbReference type="Rhea" id="RHEA-COMP:11060"/>
        <dbReference type="Rhea" id="RHEA-COMP:11605"/>
        <dbReference type="ChEBI" id="CHEBI:15378"/>
        <dbReference type="ChEBI" id="CHEBI:30013"/>
        <dbReference type="ChEBI" id="CHEBI:30616"/>
        <dbReference type="ChEBI" id="CHEBI:61977"/>
        <dbReference type="ChEBI" id="CHEBI:456216"/>
        <dbReference type="EC" id="2.7.12.2"/>
    </reaction>
</comment>
<dbReference type="PROSITE" id="PS50011">
    <property type="entry name" value="PROTEIN_KINASE_DOM"/>
    <property type="match status" value="1"/>
</dbReference>
<evidence type="ECO:0000313" key="13">
    <source>
        <dbReference type="Proteomes" id="UP000265703"/>
    </source>
</evidence>
<comment type="similarity">
    <text evidence="5">Belongs to the protein kinase superfamily. STE Ser/Thr protein kinase family. MAP kinase kinase subfamily.</text>
</comment>